<feature type="compositionally biased region" description="Basic and acidic residues" evidence="1">
    <location>
        <begin position="1"/>
        <end position="10"/>
    </location>
</feature>
<organism evidence="2 3">
    <name type="scientific">Phanerochaete sordida</name>
    <dbReference type="NCBI Taxonomy" id="48140"/>
    <lineage>
        <taxon>Eukaryota</taxon>
        <taxon>Fungi</taxon>
        <taxon>Dikarya</taxon>
        <taxon>Basidiomycota</taxon>
        <taxon>Agaricomycotina</taxon>
        <taxon>Agaricomycetes</taxon>
        <taxon>Polyporales</taxon>
        <taxon>Phanerochaetaceae</taxon>
        <taxon>Phanerochaete</taxon>
    </lineage>
</organism>
<feature type="region of interest" description="Disordered" evidence="1">
    <location>
        <begin position="1"/>
        <end position="29"/>
    </location>
</feature>
<accession>A0A9P3G378</accession>
<dbReference type="EMBL" id="BPQB01000009">
    <property type="protein sequence ID" value="GJE88252.1"/>
    <property type="molecule type" value="Genomic_DNA"/>
</dbReference>
<proteinExistence type="predicted"/>
<feature type="compositionally biased region" description="Low complexity" evidence="1">
    <location>
        <begin position="11"/>
        <end position="29"/>
    </location>
</feature>
<dbReference type="AlphaFoldDB" id="A0A9P3G378"/>
<sequence length="424" mass="46720">MYTYGRRDSYRSNAGRNNYSGGGYSSRSSATAAGKDILQDLVLVGAQTLSKPRPSNTRSEADAACHIENVKYVASYNWVDSRDPTILVPGSPGVWRSLPMPFRVRPDSGLVYIDQNGARAPSCPLLPLFRAADTMKERRGVDTVDDWSAVDVVTDRNNLRKLLSWLGSGARREDFRIDVQLAGARTLLFQRWEPRASEIVGEGRGFGHSYEEHCTTTPPGLERWKSTGHHRVISYDLAGMKLVVRFEVDACYPSTPAGEDTSDALADALSSLSVSRPSAEAGGLASSGVTVVEAGTVVPQSSLIELKTRSVRNADSFDWADAYLQLYLGQTPHSIMGVHQFGTFEERREKKLDSASLKHVARTQQRYLQQLGQLLGQIQRLVVERGDAKLSVLCRSGVLQLVERQSTGLLLPLEVLERFSTQSE</sequence>
<protein>
    <submittedName>
        <fullName evidence="2">Uncharacterized protein</fullName>
    </submittedName>
</protein>
<dbReference type="PANTHER" id="PTHR35179:SF2">
    <property type="entry name" value="START DOMAIN-CONTAINING PROTEIN"/>
    <property type="match status" value="1"/>
</dbReference>
<evidence type="ECO:0000313" key="2">
    <source>
        <dbReference type="EMBL" id="GJE88252.1"/>
    </source>
</evidence>
<evidence type="ECO:0000313" key="3">
    <source>
        <dbReference type="Proteomes" id="UP000703269"/>
    </source>
</evidence>
<evidence type="ECO:0000256" key="1">
    <source>
        <dbReference type="SAM" id="MobiDB-lite"/>
    </source>
</evidence>
<reference evidence="2 3" key="1">
    <citation type="submission" date="2021-08" db="EMBL/GenBank/DDBJ databases">
        <title>Draft Genome Sequence of Phanerochaete sordida strain YK-624.</title>
        <authorList>
            <person name="Mori T."/>
            <person name="Dohra H."/>
            <person name="Suzuki T."/>
            <person name="Kawagishi H."/>
            <person name="Hirai H."/>
        </authorList>
    </citation>
    <scope>NUCLEOTIDE SEQUENCE [LARGE SCALE GENOMIC DNA]</scope>
    <source>
        <strain evidence="2 3">YK-624</strain>
    </source>
</reference>
<comment type="caution">
    <text evidence="2">The sequence shown here is derived from an EMBL/GenBank/DDBJ whole genome shotgun (WGS) entry which is preliminary data.</text>
</comment>
<keyword evidence="3" id="KW-1185">Reference proteome</keyword>
<dbReference type="Proteomes" id="UP000703269">
    <property type="component" value="Unassembled WGS sequence"/>
</dbReference>
<name>A0A9P3G378_9APHY</name>
<gene>
    <name evidence="2" type="ORF">PsYK624_043350</name>
</gene>
<dbReference type="OrthoDB" id="420564at2759"/>
<dbReference type="PANTHER" id="PTHR35179">
    <property type="entry name" value="PROTEIN CBG02620"/>
    <property type="match status" value="1"/>
</dbReference>